<name>A0A6C0BAS2_9ZZZZ</name>
<accession>A0A6C0BAS2</accession>
<reference evidence="1" key="1">
    <citation type="journal article" date="2020" name="Nature">
        <title>Giant virus diversity and host interactions through global metagenomics.</title>
        <authorList>
            <person name="Schulz F."/>
            <person name="Roux S."/>
            <person name="Paez-Espino D."/>
            <person name="Jungbluth S."/>
            <person name="Walsh D.A."/>
            <person name="Denef V.J."/>
            <person name="McMahon K.D."/>
            <person name="Konstantinidis K.T."/>
            <person name="Eloe-Fadrosh E.A."/>
            <person name="Kyrpides N.C."/>
            <person name="Woyke T."/>
        </authorList>
    </citation>
    <scope>NUCLEOTIDE SEQUENCE</scope>
    <source>
        <strain evidence="1">GVMAG-M-3300010158-59</strain>
    </source>
</reference>
<evidence type="ECO:0000313" key="1">
    <source>
        <dbReference type="EMBL" id="QHS88821.1"/>
    </source>
</evidence>
<dbReference type="EMBL" id="MN739102">
    <property type="protein sequence ID" value="QHS88821.1"/>
    <property type="molecule type" value="Genomic_DNA"/>
</dbReference>
<organism evidence="1">
    <name type="scientific">viral metagenome</name>
    <dbReference type="NCBI Taxonomy" id="1070528"/>
    <lineage>
        <taxon>unclassified sequences</taxon>
        <taxon>metagenomes</taxon>
        <taxon>organismal metagenomes</taxon>
    </lineage>
</organism>
<protein>
    <submittedName>
        <fullName evidence="1">Uncharacterized protein</fullName>
    </submittedName>
</protein>
<proteinExistence type="predicted"/>
<sequence length="209" mass="23360">MVNNFTYLTFCLANTFTIFFKDNKTGLNKDVIYNTFGFYAFGSSLIGDINSKDNNETGSREITSVQVFNNMYTELNTFLSNYPYPEYTITQISITNQYETLGISLAPGENLNTSKPRILDNIVTSQDNDYYYSTQANGSIRTYPIPTTSETSSATSLDLNLGSTLNAAREALLTTQNEYFLQIGLTSDYKGAVCTSVNSYTLWANKKNT</sequence>
<dbReference type="AlphaFoldDB" id="A0A6C0BAS2"/>